<dbReference type="AlphaFoldDB" id="A0A1R4K529"/>
<dbReference type="InterPro" id="IPR028098">
    <property type="entry name" value="Glyco_trans_4-like_N"/>
</dbReference>
<dbReference type="SUPFAM" id="SSF53756">
    <property type="entry name" value="UDP-Glycosyltransferase/glycogen phosphorylase"/>
    <property type="match status" value="1"/>
</dbReference>
<dbReference type="EMBL" id="FUKO01000023">
    <property type="protein sequence ID" value="SJN39470.1"/>
    <property type="molecule type" value="Genomic_DNA"/>
</dbReference>
<feature type="domain" description="Glycosyltransferase subfamily 4-like N-terminal" evidence="4">
    <location>
        <begin position="23"/>
        <end position="213"/>
    </location>
</feature>
<name>A0A1R4K529_9MICO</name>
<sequence length="399" mass="42111">MGENKTTASAVLMVCDYSLKYLGGAQTAFRRQVEALASQGIPVVVLAPDADALQHPVAGADAGQHPLVTIAPPRRGTIPVLDLPLLGRARDLEPLVAATIRRHDVGAVVVHSEFALASAAIAVAKRLGIPSLHTVHTFFWRAPAALAPFAPLVSRVHSTLTGIRGGNRSTDSHPMNNALRTMTLRIAQRADIVLSPSQHQAEALRRAGAGRVEAFSNVAQPLQLSAPRDGGGRLHLLWVARFAPEKRLAVALDAMRLVAERIGPDRVHLDVAGGTHRPVPGVTFHGPVSGERVGELMDAADAALITSLGFDNQPMVALEAFAHGRPVIVSDPVLATEFADAAIGSPTPDAEGLAELVIQLEADRALLAGPRDGAVAYARERQPAAHVARLQELIASVQR</sequence>
<dbReference type="Pfam" id="PF13439">
    <property type="entry name" value="Glyco_transf_4"/>
    <property type="match status" value="1"/>
</dbReference>
<dbReference type="Gene3D" id="3.40.50.2000">
    <property type="entry name" value="Glycogen Phosphorylase B"/>
    <property type="match status" value="2"/>
</dbReference>
<keyword evidence="6" id="KW-1185">Reference proteome</keyword>
<reference evidence="5 6" key="1">
    <citation type="submission" date="2017-02" db="EMBL/GenBank/DDBJ databases">
        <authorList>
            <person name="Peterson S.W."/>
        </authorList>
    </citation>
    <scope>NUCLEOTIDE SEQUENCE [LARGE SCALE GENOMIC DNA]</scope>
    <source>
        <strain evidence="5 6">B Mb 05.01</strain>
    </source>
</reference>
<evidence type="ECO:0000259" key="4">
    <source>
        <dbReference type="Pfam" id="PF13439"/>
    </source>
</evidence>
<accession>A0A1R4K529</accession>
<dbReference type="GO" id="GO:0016757">
    <property type="term" value="F:glycosyltransferase activity"/>
    <property type="evidence" value="ECO:0007669"/>
    <property type="project" value="UniProtKB-KW"/>
</dbReference>
<dbReference type="OrthoDB" id="9802525at2"/>
<dbReference type="InterPro" id="IPR050194">
    <property type="entry name" value="Glycosyltransferase_grp1"/>
</dbReference>
<dbReference type="Proteomes" id="UP000196320">
    <property type="component" value="Unassembled WGS sequence"/>
</dbReference>
<gene>
    <name evidence="5" type="ORF">FM104_10515</name>
</gene>
<evidence type="ECO:0000256" key="3">
    <source>
        <dbReference type="ARBA" id="ARBA00022679"/>
    </source>
</evidence>
<proteinExistence type="predicted"/>
<keyword evidence="2" id="KW-0328">Glycosyltransferase</keyword>
<evidence type="ECO:0000256" key="1">
    <source>
        <dbReference type="ARBA" id="ARBA00021292"/>
    </source>
</evidence>
<dbReference type="PANTHER" id="PTHR45947:SF3">
    <property type="entry name" value="SULFOQUINOVOSYL TRANSFERASE SQD2"/>
    <property type="match status" value="1"/>
</dbReference>
<dbReference type="RefSeq" id="WP_087132186.1">
    <property type="nucleotide sequence ID" value="NZ_FUKO01000023.1"/>
</dbReference>
<organism evidence="5 6">
    <name type="scientific">Microbacterium esteraromaticum</name>
    <dbReference type="NCBI Taxonomy" id="57043"/>
    <lineage>
        <taxon>Bacteria</taxon>
        <taxon>Bacillati</taxon>
        <taxon>Actinomycetota</taxon>
        <taxon>Actinomycetes</taxon>
        <taxon>Micrococcales</taxon>
        <taxon>Microbacteriaceae</taxon>
        <taxon>Microbacterium</taxon>
    </lineage>
</organism>
<dbReference type="Pfam" id="PF13692">
    <property type="entry name" value="Glyco_trans_1_4"/>
    <property type="match status" value="1"/>
</dbReference>
<protein>
    <recommendedName>
        <fullName evidence="1">D-inositol 3-phosphate glycosyltransferase</fullName>
    </recommendedName>
</protein>
<dbReference type="GO" id="GO:1901137">
    <property type="term" value="P:carbohydrate derivative biosynthetic process"/>
    <property type="evidence" value="ECO:0007669"/>
    <property type="project" value="UniProtKB-ARBA"/>
</dbReference>
<evidence type="ECO:0000313" key="6">
    <source>
        <dbReference type="Proteomes" id="UP000196320"/>
    </source>
</evidence>
<dbReference type="PANTHER" id="PTHR45947">
    <property type="entry name" value="SULFOQUINOVOSYL TRANSFERASE SQD2"/>
    <property type="match status" value="1"/>
</dbReference>
<evidence type="ECO:0000256" key="2">
    <source>
        <dbReference type="ARBA" id="ARBA00022676"/>
    </source>
</evidence>
<evidence type="ECO:0000313" key="5">
    <source>
        <dbReference type="EMBL" id="SJN39470.1"/>
    </source>
</evidence>
<dbReference type="CDD" id="cd03801">
    <property type="entry name" value="GT4_PimA-like"/>
    <property type="match status" value="1"/>
</dbReference>
<keyword evidence="3" id="KW-0808">Transferase</keyword>